<reference evidence="2" key="1">
    <citation type="submission" date="2014-06" db="EMBL/GenBank/DDBJ databases">
        <authorList>
            <person name="Urmite Genomes Urmite Genomes"/>
        </authorList>
    </citation>
    <scope>NUCLEOTIDE SEQUENCE</scope>
</reference>
<proteinExistence type="predicted"/>
<dbReference type="PANTHER" id="PTHR30083">
    <property type="entry name" value="TRANSCRIPTIONAL REGULATOR-RELATED"/>
    <property type="match status" value="1"/>
</dbReference>
<dbReference type="SMART" id="SM00470">
    <property type="entry name" value="ParB"/>
    <property type="match status" value="1"/>
</dbReference>
<dbReference type="InterPro" id="IPR036086">
    <property type="entry name" value="ParB/Sulfiredoxin_sf"/>
</dbReference>
<dbReference type="CDD" id="cd16397">
    <property type="entry name" value="IbrB_like"/>
    <property type="match status" value="1"/>
</dbReference>
<sequence length="214" mass="24568">MGDSVTPEVEVLSNMIRQYFSQERSEEETIRALNHLRRVLHEVSPFAQEPVDCVLWVKADEVVANDYNPNVMSSSEKKLLKHSLEQDGFTQPVVVSEEKEHYLVVDGFHRQLLGRKADTRKRLKGWLPVACINPERKGQASRIAATIRHNRARGKHQITSMSDIVRDFSRLGWTDERIGTELGMDQDEVLRLKQISGLTELFQEGDFSPAWTVR</sequence>
<dbReference type="PATRIC" id="fig|545.12.peg.4915"/>
<dbReference type="GO" id="GO:0071453">
    <property type="term" value="P:cellular response to oxygen levels"/>
    <property type="evidence" value="ECO:0007669"/>
    <property type="project" value="TreeGrafter"/>
</dbReference>
<name>A0A078LIK1_CITKO</name>
<dbReference type="SUPFAM" id="SSF110849">
    <property type="entry name" value="ParB/Sulfiredoxin"/>
    <property type="match status" value="1"/>
</dbReference>
<evidence type="ECO:0000313" key="2">
    <source>
        <dbReference type="EMBL" id="CDZ86630.1"/>
    </source>
</evidence>
<dbReference type="PANTHER" id="PTHR30083:SF1">
    <property type="entry name" value="TRANSCRIPTIONAL REGULATOR"/>
    <property type="match status" value="1"/>
</dbReference>
<dbReference type="Gene3D" id="3.90.1530.10">
    <property type="entry name" value="Conserved hypothetical protein from pyrococcus furiosus pfu- 392566-001, ParB domain"/>
    <property type="match status" value="1"/>
</dbReference>
<accession>A0A078LIK1</accession>
<dbReference type="AlphaFoldDB" id="A0A078LIK1"/>
<evidence type="ECO:0000259" key="1">
    <source>
        <dbReference type="SMART" id="SM00470"/>
    </source>
</evidence>
<protein>
    <submittedName>
        <fullName evidence="2">ParB-like nuclease</fullName>
    </submittedName>
</protein>
<organism evidence="2">
    <name type="scientific">Citrobacter koseri</name>
    <name type="common">Citrobacter diversus</name>
    <dbReference type="NCBI Taxonomy" id="545"/>
    <lineage>
        <taxon>Bacteria</taxon>
        <taxon>Pseudomonadati</taxon>
        <taxon>Pseudomonadota</taxon>
        <taxon>Gammaproteobacteria</taxon>
        <taxon>Enterobacterales</taxon>
        <taxon>Enterobacteriaceae</taxon>
        <taxon>Citrobacter</taxon>
    </lineage>
</organism>
<feature type="domain" description="ParB-like N-terminal" evidence="1">
    <location>
        <begin position="55"/>
        <end position="151"/>
    </location>
</feature>
<gene>
    <name evidence="2" type="ORF">BN1086_04881</name>
</gene>
<dbReference type="EMBL" id="LK931337">
    <property type="protein sequence ID" value="CDZ86630.1"/>
    <property type="molecule type" value="Genomic_DNA"/>
</dbReference>
<dbReference type="InterPro" id="IPR003115">
    <property type="entry name" value="ParB_N"/>
</dbReference>